<keyword evidence="7" id="KW-0560">Oxidoreductase</keyword>
<dbReference type="PROSITE" id="PS00086">
    <property type="entry name" value="CYTOCHROME_P450"/>
    <property type="match status" value="1"/>
</dbReference>
<organism evidence="9 10">
    <name type="scientific">Stemphylium lycopersici</name>
    <name type="common">Tomato gray leaf spot disease fungus</name>
    <name type="synonym">Thyrospora lycopersici</name>
    <dbReference type="NCBI Taxonomy" id="183478"/>
    <lineage>
        <taxon>Eukaryota</taxon>
        <taxon>Fungi</taxon>
        <taxon>Dikarya</taxon>
        <taxon>Ascomycota</taxon>
        <taxon>Pezizomycotina</taxon>
        <taxon>Dothideomycetes</taxon>
        <taxon>Pleosporomycetidae</taxon>
        <taxon>Pleosporales</taxon>
        <taxon>Pleosporineae</taxon>
        <taxon>Pleosporaceae</taxon>
        <taxon>Stemphylium</taxon>
    </lineage>
</organism>
<dbReference type="AlphaFoldDB" id="A0A364N803"/>
<keyword evidence="5 6" id="KW-0408">Iron</keyword>
<evidence type="ECO:0000256" key="8">
    <source>
        <dbReference type="SAM" id="Phobius"/>
    </source>
</evidence>
<dbReference type="PRINTS" id="PR00463">
    <property type="entry name" value="EP450I"/>
</dbReference>
<accession>A0A364N803</accession>
<dbReference type="GO" id="GO:0004497">
    <property type="term" value="F:monooxygenase activity"/>
    <property type="evidence" value="ECO:0007669"/>
    <property type="project" value="UniProtKB-KW"/>
</dbReference>
<evidence type="ECO:0000256" key="2">
    <source>
        <dbReference type="ARBA" id="ARBA00010617"/>
    </source>
</evidence>
<dbReference type="Gene3D" id="1.10.630.10">
    <property type="entry name" value="Cytochrome P450"/>
    <property type="match status" value="1"/>
</dbReference>
<reference evidence="10" key="1">
    <citation type="submission" date="2018-05" db="EMBL/GenBank/DDBJ databases">
        <title>Draft genome sequence of Stemphylium lycopersici strain CIDEFI 213.</title>
        <authorList>
            <person name="Medina R."/>
            <person name="Franco M.E.E."/>
            <person name="Lucentini C.G."/>
            <person name="Saparrat M.C.N."/>
            <person name="Balatti P.A."/>
        </authorList>
    </citation>
    <scope>NUCLEOTIDE SEQUENCE [LARGE SCALE GENOMIC DNA]</scope>
    <source>
        <strain evidence="10">CIDEFI 213</strain>
    </source>
</reference>
<protein>
    <submittedName>
        <fullName evidence="9">Isotrichodermin c-15 hydroxylase</fullName>
    </submittedName>
</protein>
<dbReference type="InterPro" id="IPR036396">
    <property type="entry name" value="Cyt_P450_sf"/>
</dbReference>
<keyword evidence="8" id="KW-0472">Membrane</keyword>
<evidence type="ECO:0000256" key="4">
    <source>
        <dbReference type="ARBA" id="ARBA00022723"/>
    </source>
</evidence>
<evidence type="ECO:0000313" key="9">
    <source>
        <dbReference type="EMBL" id="RAR13396.1"/>
    </source>
</evidence>
<keyword evidence="7" id="KW-0503">Monooxygenase</keyword>
<dbReference type="SUPFAM" id="SSF48264">
    <property type="entry name" value="Cytochrome P450"/>
    <property type="match status" value="1"/>
</dbReference>
<proteinExistence type="inferred from homology"/>
<dbReference type="Proteomes" id="UP000249619">
    <property type="component" value="Unassembled WGS sequence"/>
</dbReference>
<keyword evidence="3 6" id="KW-0349">Heme</keyword>
<keyword evidence="4 6" id="KW-0479">Metal-binding</keyword>
<evidence type="ECO:0000256" key="6">
    <source>
        <dbReference type="PIRSR" id="PIRSR602401-1"/>
    </source>
</evidence>
<dbReference type="STRING" id="183478.A0A364N803"/>
<dbReference type="GO" id="GO:0020037">
    <property type="term" value="F:heme binding"/>
    <property type="evidence" value="ECO:0007669"/>
    <property type="project" value="InterPro"/>
</dbReference>
<comment type="similarity">
    <text evidence="2 7">Belongs to the cytochrome P450 family.</text>
</comment>
<dbReference type="Pfam" id="PF00067">
    <property type="entry name" value="p450"/>
    <property type="match status" value="1"/>
</dbReference>
<dbReference type="InterPro" id="IPR017972">
    <property type="entry name" value="Cyt_P450_CS"/>
</dbReference>
<dbReference type="InterPro" id="IPR001128">
    <property type="entry name" value="Cyt_P450"/>
</dbReference>
<comment type="caution">
    <text evidence="9">The sequence shown here is derived from an EMBL/GenBank/DDBJ whole genome shotgun (WGS) entry which is preliminary data.</text>
</comment>
<evidence type="ECO:0000256" key="7">
    <source>
        <dbReference type="RuleBase" id="RU000461"/>
    </source>
</evidence>
<sequence length="467" mass="52008">MPVSGTLLAALAVPLLIGLAVYRLLLHPLSSFKGPKLAAVTDWWFCAQCPDQETQFIKHPSFYQQSEGFPTLVTETNPAAHRAVRKPLERGFSPSSLKEYGRIVERVADDLIAQLKKASKHSSAVDVKTWAARFTFDVVTEVTFGTSSGTVAQGKNTVWLDLLTGNIAAAAAGVAIRRQPHVTKMLLRFVFSKLSKKAKSRALYLSACRKMCEDRLREPPRAANLFDHVLVICPPSGKGTENDDYLVFLQGQAASLVSGGTETSSTLLSSLIYNLLAHPLHLVRLQDEVRKTFSQGEKIDIESTKQLKYLQAVIDESLRIFPPVGFGLPRLCPGATVGGVYVPKGTVVQAPDILMVRNSRYFTRPHEFLPERWLPKDHEFYDDQFSGDRKEASKPFSIGPRQCIGMSLAYAEWRLVLAKLVLKFDWELMGEKQDLISVAKLKLLWEMPPILVTFKPWEGLSVEPSEV</sequence>
<evidence type="ECO:0000313" key="10">
    <source>
        <dbReference type="Proteomes" id="UP000249619"/>
    </source>
</evidence>
<dbReference type="PANTHER" id="PTHR24305">
    <property type="entry name" value="CYTOCHROME P450"/>
    <property type="match status" value="1"/>
</dbReference>
<comment type="cofactor">
    <cofactor evidence="1 6">
        <name>heme</name>
        <dbReference type="ChEBI" id="CHEBI:30413"/>
    </cofactor>
</comment>
<keyword evidence="10" id="KW-1185">Reference proteome</keyword>
<dbReference type="InterPro" id="IPR050121">
    <property type="entry name" value="Cytochrome_P450_monoxygenase"/>
</dbReference>
<keyword evidence="8" id="KW-0812">Transmembrane</keyword>
<dbReference type="GO" id="GO:0005506">
    <property type="term" value="F:iron ion binding"/>
    <property type="evidence" value="ECO:0007669"/>
    <property type="project" value="InterPro"/>
</dbReference>
<keyword evidence="8" id="KW-1133">Transmembrane helix</keyword>
<evidence type="ECO:0000256" key="1">
    <source>
        <dbReference type="ARBA" id="ARBA00001971"/>
    </source>
</evidence>
<name>A0A364N803_STELY</name>
<feature type="binding site" description="axial binding residue" evidence="6">
    <location>
        <position position="403"/>
    </location>
    <ligand>
        <name>heme</name>
        <dbReference type="ChEBI" id="CHEBI:30413"/>
    </ligand>
    <ligandPart>
        <name>Fe</name>
        <dbReference type="ChEBI" id="CHEBI:18248"/>
    </ligandPart>
</feature>
<evidence type="ECO:0000256" key="5">
    <source>
        <dbReference type="ARBA" id="ARBA00023004"/>
    </source>
</evidence>
<dbReference type="EMBL" id="QGDH01000036">
    <property type="protein sequence ID" value="RAR13396.1"/>
    <property type="molecule type" value="Genomic_DNA"/>
</dbReference>
<dbReference type="PRINTS" id="PR00385">
    <property type="entry name" value="P450"/>
</dbReference>
<dbReference type="InterPro" id="IPR002401">
    <property type="entry name" value="Cyt_P450_E_grp-I"/>
</dbReference>
<dbReference type="PANTHER" id="PTHR24305:SF210">
    <property type="entry name" value="CYTOCHROME P450 MONOOXYGENASE ASQL-RELATED"/>
    <property type="match status" value="1"/>
</dbReference>
<feature type="transmembrane region" description="Helical" evidence="8">
    <location>
        <begin position="6"/>
        <end position="26"/>
    </location>
</feature>
<gene>
    <name evidence="9" type="ORF">DDE83_003260</name>
</gene>
<evidence type="ECO:0000256" key="3">
    <source>
        <dbReference type="ARBA" id="ARBA00022617"/>
    </source>
</evidence>
<dbReference type="GO" id="GO:0016705">
    <property type="term" value="F:oxidoreductase activity, acting on paired donors, with incorporation or reduction of molecular oxygen"/>
    <property type="evidence" value="ECO:0007669"/>
    <property type="project" value="InterPro"/>
</dbReference>